<proteinExistence type="predicted"/>
<dbReference type="InterPro" id="IPR021778">
    <property type="entry name" value="Se/S_carrier-like"/>
</dbReference>
<evidence type="ECO:0000313" key="3">
    <source>
        <dbReference type="Proteomes" id="UP000289166"/>
    </source>
</evidence>
<sequence>MEYYYVGLESRTHAFLLEHRMKSEGMKTCEITYMPRDIMIDLCNIGVRFKESELTQAIGLLRRFNLQGLKLYKEVASPAKFYYHEIPY</sequence>
<evidence type="ECO:0000259" key="1">
    <source>
        <dbReference type="Pfam" id="PF11823"/>
    </source>
</evidence>
<organism evidence="2 3">
    <name type="scientific">Acetivibrio mesophilus</name>
    <dbReference type="NCBI Taxonomy" id="2487273"/>
    <lineage>
        <taxon>Bacteria</taxon>
        <taxon>Bacillati</taxon>
        <taxon>Bacillota</taxon>
        <taxon>Clostridia</taxon>
        <taxon>Eubacteriales</taxon>
        <taxon>Oscillospiraceae</taxon>
        <taxon>Acetivibrio</taxon>
    </lineage>
</organism>
<protein>
    <submittedName>
        <fullName evidence="2">DUF3343 domain-containing protein</fullName>
    </submittedName>
</protein>
<gene>
    <name evidence="2" type="ORF">EFD62_04005</name>
</gene>
<dbReference type="OrthoDB" id="2085159at2"/>
<reference evidence="3" key="1">
    <citation type="submission" date="2018-11" db="EMBL/GenBank/DDBJ databases">
        <title>Genome sequencing of a novel mesophilic and cellulolytic organism within the genus Hungateiclostridium.</title>
        <authorList>
            <person name="Rettenmaier R."/>
            <person name="Liebl W."/>
            <person name="Zverlov V."/>
        </authorList>
    </citation>
    <scope>NUCLEOTIDE SEQUENCE [LARGE SCALE GENOMIC DNA]</scope>
    <source>
        <strain evidence="3">N2K1</strain>
    </source>
</reference>
<dbReference type="Pfam" id="PF11823">
    <property type="entry name" value="Se_S_carrier"/>
    <property type="match status" value="1"/>
</dbReference>
<accession>A0A4Q0I6A7</accession>
<dbReference type="EMBL" id="RLII01000003">
    <property type="protein sequence ID" value="RXE59923.1"/>
    <property type="molecule type" value="Genomic_DNA"/>
</dbReference>
<dbReference type="Proteomes" id="UP000289166">
    <property type="component" value="Unassembled WGS sequence"/>
</dbReference>
<comment type="caution">
    <text evidence="2">The sequence shown here is derived from an EMBL/GenBank/DDBJ whole genome shotgun (WGS) entry which is preliminary data.</text>
</comment>
<dbReference type="AlphaFoldDB" id="A0A4Q0I6A7"/>
<evidence type="ECO:0000313" key="2">
    <source>
        <dbReference type="EMBL" id="RXE59923.1"/>
    </source>
</evidence>
<name>A0A4Q0I6A7_9FIRM</name>
<dbReference type="RefSeq" id="WP_069193408.1">
    <property type="nucleotide sequence ID" value="NZ_RLII01000003.1"/>
</dbReference>
<feature type="domain" description="Putative Se/S carrier protein-like" evidence="1">
    <location>
        <begin position="3"/>
        <end position="73"/>
    </location>
</feature>
<keyword evidence="3" id="KW-1185">Reference proteome</keyword>